<evidence type="ECO:0000256" key="1">
    <source>
        <dbReference type="ARBA" id="ARBA00023015"/>
    </source>
</evidence>
<dbReference type="GO" id="GO:0000981">
    <property type="term" value="F:DNA-binding transcription factor activity, RNA polymerase II-specific"/>
    <property type="evidence" value="ECO:0007669"/>
    <property type="project" value="InterPro"/>
</dbReference>
<dbReference type="AlphaFoldDB" id="A0A9W9W180"/>
<dbReference type="Proteomes" id="UP001147747">
    <property type="component" value="Unassembled WGS sequence"/>
</dbReference>
<feature type="domain" description="Zn(2)-C6 fungal-type" evidence="6">
    <location>
        <begin position="14"/>
        <end position="58"/>
    </location>
</feature>
<evidence type="ECO:0000256" key="2">
    <source>
        <dbReference type="ARBA" id="ARBA00023125"/>
    </source>
</evidence>
<comment type="caution">
    <text evidence="7">The sequence shown here is derived from an EMBL/GenBank/DDBJ whole genome shotgun (WGS) entry which is preliminary data.</text>
</comment>
<keyword evidence="8" id="KW-1185">Reference proteome</keyword>
<keyword evidence="3" id="KW-0804">Transcription</keyword>
<dbReference type="InterPro" id="IPR001138">
    <property type="entry name" value="Zn2Cys6_DnaBD"/>
</dbReference>
<evidence type="ECO:0000259" key="6">
    <source>
        <dbReference type="PROSITE" id="PS50048"/>
    </source>
</evidence>
<feature type="region of interest" description="Disordered" evidence="5">
    <location>
        <begin position="69"/>
        <end position="90"/>
    </location>
</feature>
<evidence type="ECO:0000256" key="5">
    <source>
        <dbReference type="SAM" id="MobiDB-lite"/>
    </source>
</evidence>
<proteinExistence type="predicted"/>
<keyword evidence="2" id="KW-0238">DNA-binding</keyword>
<feature type="compositionally biased region" description="Basic and acidic residues" evidence="5">
    <location>
        <begin position="75"/>
        <end position="87"/>
    </location>
</feature>
<accession>A0A9W9W180</accession>
<sequence length="182" mass="20614">MSERVRRGKYARLICRGCRSRKIKCVLPSVHDLGPLNLPQPIEKCCDRCRNLNLECVVDYTLLGRPQSKRSRLQSSEDRSPKAHSDSVPEEGIPVISSLNIKDFLFADEGDGILSQDHQPDIARSTRKEEIFQSMIQANYFFISVLAKDRAFGADIPHATSNWNTPLPDLISHDMAASFDEW</sequence>
<dbReference type="RefSeq" id="XP_056488885.1">
    <property type="nucleotide sequence ID" value="XM_056629583.1"/>
</dbReference>
<reference evidence="7" key="1">
    <citation type="submission" date="2022-12" db="EMBL/GenBank/DDBJ databases">
        <authorList>
            <person name="Petersen C."/>
        </authorList>
    </citation>
    <scope>NUCLEOTIDE SEQUENCE</scope>
    <source>
        <strain evidence="7">IBT 29677</strain>
    </source>
</reference>
<evidence type="ECO:0000256" key="4">
    <source>
        <dbReference type="ARBA" id="ARBA00023242"/>
    </source>
</evidence>
<dbReference type="OrthoDB" id="2129491at2759"/>
<dbReference type="PROSITE" id="PS50048">
    <property type="entry name" value="ZN2_CY6_FUNGAL_2"/>
    <property type="match status" value="1"/>
</dbReference>
<keyword evidence="4" id="KW-0539">Nucleus</keyword>
<protein>
    <recommendedName>
        <fullName evidence="6">Zn(2)-C6 fungal-type domain-containing protein</fullName>
    </recommendedName>
</protein>
<evidence type="ECO:0000313" key="7">
    <source>
        <dbReference type="EMBL" id="KAJ5396833.1"/>
    </source>
</evidence>
<dbReference type="GeneID" id="81368563"/>
<gene>
    <name evidence="7" type="ORF">N7509_004946</name>
</gene>
<keyword evidence="1" id="KW-0805">Transcription regulation</keyword>
<name>A0A9W9W180_9EURO</name>
<dbReference type="SUPFAM" id="SSF57701">
    <property type="entry name" value="Zn2/Cys6 DNA-binding domain"/>
    <property type="match status" value="1"/>
</dbReference>
<reference evidence="7" key="2">
    <citation type="journal article" date="2023" name="IMA Fungus">
        <title>Comparative genomic study of the Penicillium genus elucidates a diverse pangenome and 15 lateral gene transfer events.</title>
        <authorList>
            <person name="Petersen C."/>
            <person name="Sorensen T."/>
            <person name="Nielsen M.R."/>
            <person name="Sondergaard T.E."/>
            <person name="Sorensen J.L."/>
            <person name="Fitzpatrick D.A."/>
            <person name="Frisvad J.C."/>
            <person name="Nielsen K.L."/>
        </authorList>
    </citation>
    <scope>NUCLEOTIDE SEQUENCE</scope>
    <source>
        <strain evidence="7">IBT 29677</strain>
    </source>
</reference>
<dbReference type="GO" id="GO:0008270">
    <property type="term" value="F:zinc ion binding"/>
    <property type="evidence" value="ECO:0007669"/>
    <property type="project" value="InterPro"/>
</dbReference>
<dbReference type="GO" id="GO:0003677">
    <property type="term" value="F:DNA binding"/>
    <property type="evidence" value="ECO:0007669"/>
    <property type="project" value="UniProtKB-KW"/>
</dbReference>
<dbReference type="Gene3D" id="4.10.240.10">
    <property type="entry name" value="Zn(2)-C6 fungal-type DNA-binding domain"/>
    <property type="match status" value="1"/>
</dbReference>
<evidence type="ECO:0000313" key="8">
    <source>
        <dbReference type="Proteomes" id="UP001147747"/>
    </source>
</evidence>
<organism evidence="7 8">
    <name type="scientific">Penicillium cosmopolitanum</name>
    <dbReference type="NCBI Taxonomy" id="1131564"/>
    <lineage>
        <taxon>Eukaryota</taxon>
        <taxon>Fungi</taxon>
        <taxon>Dikarya</taxon>
        <taxon>Ascomycota</taxon>
        <taxon>Pezizomycotina</taxon>
        <taxon>Eurotiomycetes</taxon>
        <taxon>Eurotiomycetidae</taxon>
        <taxon>Eurotiales</taxon>
        <taxon>Aspergillaceae</taxon>
        <taxon>Penicillium</taxon>
    </lineage>
</organism>
<dbReference type="EMBL" id="JAPZBU010000006">
    <property type="protein sequence ID" value="KAJ5396833.1"/>
    <property type="molecule type" value="Genomic_DNA"/>
</dbReference>
<dbReference type="InterPro" id="IPR036864">
    <property type="entry name" value="Zn2-C6_fun-type_DNA-bd_sf"/>
</dbReference>
<evidence type="ECO:0000256" key="3">
    <source>
        <dbReference type="ARBA" id="ARBA00023163"/>
    </source>
</evidence>